<organism evidence="2 3">
    <name type="scientific">Riccia fluitans</name>
    <dbReference type="NCBI Taxonomy" id="41844"/>
    <lineage>
        <taxon>Eukaryota</taxon>
        <taxon>Viridiplantae</taxon>
        <taxon>Streptophyta</taxon>
        <taxon>Embryophyta</taxon>
        <taxon>Marchantiophyta</taxon>
        <taxon>Marchantiopsida</taxon>
        <taxon>Marchantiidae</taxon>
        <taxon>Marchantiales</taxon>
        <taxon>Ricciaceae</taxon>
        <taxon>Riccia</taxon>
    </lineage>
</organism>
<protein>
    <submittedName>
        <fullName evidence="2">Uncharacterized protein</fullName>
    </submittedName>
</protein>
<evidence type="ECO:0000256" key="1">
    <source>
        <dbReference type="SAM" id="Coils"/>
    </source>
</evidence>
<feature type="coiled-coil region" evidence="1">
    <location>
        <begin position="29"/>
        <end position="60"/>
    </location>
</feature>
<accession>A0ABD1Y8M6</accession>
<keyword evidence="3" id="KW-1185">Reference proteome</keyword>
<dbReference type="Proteomes" id="UP001605036">
    <property type="component" value="Unassembled WGS sequence"/>
</dbReference>
<reference evidence="2 3" key="1">
    <citation type="submission" date="2024-09" db="EMBL/GenBank/DDBJ databases">
        <title>Chromosome-scale assembly of Riccia fluitans.</title>
        <authorList>
            <person name="Paukszto L."/>
            <person name="Sawicki J."/>
            <person name="Karawczyk K."/>
            <person name="Piernik-Szablinska J."/>
            <person name="Szczecinska M."/>
            <person name="Mazdziarz M."/>
        </authorList>
    </citation>
    <scope>NUCLEOTIDE SEQUENCE [LARGE SCALE GENOMIC DNA]</scope>
    <source>
        <strain evidence="2">Rf_01</strain>
        <tissue evidence="2">Aerial parts of the thallus</tissue>
    </source>
</reference>
<dbReference type="EMBL" id="JBHFFA010000006">
    <property type="protein sequence ID" value="KAL2621739.1"/>
    <property type="molecule type" value="Genomic_DNA"/>
</dbReference>
<sequence length="162" mass="19421">MTEWSKAGLQVEDVRVRWELKWAATRNYLKQKQQEEKHMETELQQKLADMQKKRREMAASRTHAVSAEFTKLVSEVREMETSQAAKWRKFSRLRWIREGDAPSKFFFSILKACCTQEEISTIVKDDGTRLEEDDSILEELQQYYQNLYRQHPVSEEDEELRK</sequence>
<proteinExistence type="predicted"/>
<keyword evidence="1" id="KW-0175">Coiled coil</keyword>
<evidence type="ECO:0000313" key="3">
    <source>
        <dbReference type="Proteomes" id="UP001605036"/>
    </source>
</evidence>
<comment type="caution">
    <text evidence="2">The sequence shown here is derived from an EMBL/GenBank/DDBJ whole genome shotgun (WGS) entry which is preliminary data.</text>
</comment>
<dbReference type="AlphaFoldDB" id="A0ABD1Y8M6"/>
<evidence type="ECO:0000313" key="2">
    <source>
        <dbReference type="EMBL" id="KAL2621739.1"/>
    </source>
</evidence>
<name>A0ABD1Y8M6_9MARC</name>
<gene>
    <name evidence="2" type="ORF">R1flu_001944</name>
</gene>